<keyword evidence="2" id="KW-0723">Serine/threonine-protein kinase</keyword>
<comment type="catalytic activity">
    <reaction evidence="8">
        <text>L-seryl-[protein] + ATP = O-phospho-L-seryl-[protein] + ADP + H(+)</text>
        <dbReference type="Rhea" id="RHEA:17989"/>
        <dbReference type="Rhea" id="RHEA-COMP:9863"/>
        <dbReference type="Rhea" id="RHEA-COMP:11604"/>
        <dbReference type="ChEBI" id="CHEBI:15378"/>
        <dbReference type="ChEBI" id="CHEBI:29999"/>
        <dbReference type="ChEBI" id="CHEBI:30616"/>
        <dbReference type="ChEBI" id="CHEBI:83421"/>
        <dbReference type="ChEBI" id="CHEBI:456216"/>
        <dbReference type="EC" id="2.7.11.1"/>
    </reaction>
</comment>
<evidence type="ECO:0000256" key="5">
    <source>
        <dbReference type="ARBA" id="ARBA00022777"/>
    </source>
</evidence>
<evidence type="ECO:0000256" key="4">
    <source>
        <dbReference type="ARBA" id="ARBA00022741"/>
    </source>
</evidence>
<accession>A0ABN7NH47</accession>
<dbReference type="InterPro" id="IPR018934">
    <property type="entry name" value="RIO_dom"/>
</dbReference>
<reference evidence="10" key="1">
    <citation type="submission" date="2021-03" db="EMBL/GenBank/DDBJ databases">
        <authorList>
            <person name="Tran Van P."/>
        </authorList>
    </citation>
    <scope>NUCLEOTIDE SEQUENCE</scope>
</reference>
<dbReference type="EMBL" id="CAJPIN010002109">
    <property type="protein sequence ID" value="CAG2055120.1"/>
    <property type="molecule type" value="Genomic_DNA"/>
</dbReference>
<organism evidence="10 11">
    <name type="scientific">Timema podura</name>
    <name type="common">Walking stick</name>
    <dbReference type="NCBI Taxonomy" id="61482"/>
    <lineage>
        <taxon>Eukaryota</taxon>
        <taxon>Metazoa</taxon>
        <taxon>Ecdysozoa</taxon>
        <taxon>Arthropoda</taxon>
        <taxon>Hexapoda</taxon>
        <taxon>Insecta</taxon>
        <taxon>Pterygota</taxon>
        <taxon>Neoptera</taxon>
        <taxon>Polyneoptera</taxon>
        <taxon>Phasmatodea</taxon>
        <taxon>Timematodea</taxon>
        <taxon>Timematoidea</taxon>
        <taxon>Timematidae</taxon>
        <taxon>Timema</taxon>
    </lineage>
</organism>
<name>A0ABN7NH47_TIMPD</name>
<evidence type="ECO:0000256" key="3">
    <source>
        <dbReference type="ARBA" id="ARBA00022679"/>
    </source>
</evidence>
<comment type="caution">
    <text evidence="10">The sequence shown here is derived from an EMBL/GenBank/DDBJ whole genome shotgun (WGS) entry which is preliminary data.</text>
</comment>
<comment type="catalytic activity">
    <reaction evidence="7">
        <text>L-threonyl-[protein] + ATP = O-phospho-L-threonyl-[protein] + ADP + H(+)</text>
        <dbReference type="Rhea" id="RHEA:46608"/>
        <dbReference type="Rhea" id="RHEA-COMP:11060"/>
        <dbReference type="Rhea" id="RHEA-COMP:11605"/>
        <dbReference type="ChEBI" id="CHEBI:15378"/>
        <dbReference type="ChEBI" id="CHEBI:30013"/>
        <dbReference type="ChEBI" id="CHEBI:30616"/>
        <dbReference type="ChEBI" id="CHEBI:61977"/>
        <dbReference type="ChEBI" id="CHEBI:456216"/>
        <dbReference type="EC" id="2.7.11.1"/>
    </reaction>
</comment>
<dbReference type="Gene3D" id="3.30.200.20">
    <property type="entry name" value="Phosphorylase Kinase, domain 1"/>
    <property type="match status" value="1"/>
</dbReference>
<evidence type="ECO:0000256" key="2">
    <source>
        <dbReference type="ARBA" id="ARBA00022527"/>
    </source>
</evidence>
<keyword evidence="6" id="KW-0067">ATP-binding</keyword>
<dbReference type="EC" id="2.7.11.1" evidence="1"/>
<evidence type="ECO:0000256" key="6">
    <source>
        <dbReference type="ARBA" id="ARBA00022840"/>
    </source>
</evidence>
<keyword evidence="3" id="KW-0808">Transferase</keyword>
<proteinExistence type="predicted"/>
<dbReference type="PANTHER" id="PTHR45723">
    <property type="entry name" value="SERINE/THREONINE-PROTEIN KINASE RIO1"/>
    <property type="match status" value="1"/>
</dbReference>
<evidence type="ECO:0000313" key="11">
    <source>
        <dbReference type="Proteomes" id="UP001153148"/>
    </source>
</evidence>
<keyword evidence="4" id="KW-0547">Nucleotide-binding</keyword>
<protein>
    <recommendedName>
        <fullName evidence="1">non-specific serine/threonine protein kinase</fullName>
        <ecNumber evidence="1">2.7.11.1</ecNumber>
    </recommendedName>
</protein>
<evidence type="ECO:0000256" key="1">
    <source>
        <dbReference type="ARBA" id="ARBA00012513"/>
    </source>
</evidence>
<evidence type="ECO:0000313" key="10">
    <source>
        <dbReference type="EMBL" id="CAG2055120.1"/>
    </source>
</evidence>
<evidence type="ECO:0000256" key="7">
    <source>
        <dbReference type="ARBA" id="ARBA00047899"/>
    </source>
</evidence>
<sequence>MVRTWAEKEMRNLVRMFTAGMSVPEPILLRSHVLLMDFIGKDGWPAPKFERCGFVDFQGLQVVQRHCHHDVDNV</sequence>
<feature type="domain" description="RIO-type" evidence="9">
    <location>
        <begin position="1"/>
        <end position="51"/>
    </location>
</feature>
<gene>
    <name evidence="10" type="ORF">TPAB3V08_LOCUS2130</name>
</gene>
<dbReference type="Pfam" id="PF01163">
    <property type="entry name" value="RIO1"/>
    <property type="match status" value="1"/>
</dbReference>
<keyword evidence="11" id="KW-1185">Reference proteome</keyword>
<dbReference type="Proteomes" id="UP001153148">
    <property type="component" value="Unassembled WGS sequence"/>
</dbReference>
<evidence type="ECO:0000259" key="9">
    <source>
        <dbReference type="Pfam" id="PF01163"/>
    </source>
</evidence>
<keyword evidence="5" id="KW-0418">Kinase</keyword>
<evidence type="ECO:0000256" key="8">
    <source>
        <dbReference type="ARBA" id="ARBA00048679"/>
    </source>
</evidence>
<dbReference type="InterPro" id="IPR051272">
    <property type="entry name" value="RIO-type_Ser/Thr_kinase"/>
</dbReference>